<dbReference type="EMBL" id="AP021874">
    <property type="protein sequence ID" value="BBO66276.1"/>
    <property type="molecule type" value="Genomic_DNA"/>
</dbReference>
<proteinExistence type="inferred from homology"/>
<dbReference type="AlphaFoldDB" id="A0A5K7YBI8"/>
<dbReference type="PANTHER" id="PTHR33376">
    <property type="match status" value="1"/>
</dbReference>
<dbReference type="CDD" id="cd13603">
    <property type="entry name" value="PBP2_TRAP_Siap_TeaA_like"/>
    <property type="match status" value="1"/>
</dbReference>
<dbReference type="GO" id="GO:0055085">
    <property type="term" value="P:transmembrane transport"/>
    <property type="evidence" value="ECO:0007669"/>
    <property type="project" value="InterPro"/>
</dbReference>
<evidence type="ECO:0000256" key="4">
    <source>
        <dbReference type="SAM" id="SignalP"/>
    </source>
</evidence>
<evidence type="ECO:0000313" key="6">
    <source>
        <dbReference type="Proteomes" id="UP000427906"/>
    </source>
</evidence>
<reference evidence="5 6" key="1">
    <citation type="submission" date="2019-11" db="EMBL/GenBank/DDBJ databases">
        <title>Comparative genomics of hydrocarbon-degrading Desulfosarcina strains.</title>
        <authorList>
            <person name="Watanabe M."/>
            <person name="Kojima H."/>
            <person name="Fukui M."/>
        </authorList>
    </citation>
    <scope>NUCLEOTIDE SEQUENCE [LARGE SCALE GENOMIC DNA]</scope>
    <source>
        <strain evidence="5 6">PL12</strain>
    </source>
</reference>
<evidence type="ECO:0000256" key="1">
    <source>
        <dbReference type="ARBA" id="ARBA00009023"/>
    </source>
</evidence>
<protein>
    <submittedName>
        <fullName evidence="5">C4-dicarboxylate ABC transporter</fullName>
    </submittedName>
</protein>
<dbReference type="OrthoDB" id="9769667at2"/>
<dbReference type="InterPro" id="IPR018389">
    <property type="entry name" value="DctP_fam"/>
</dbReference>
<gene>
    <name evidence="5" type="ORF">DSCA_02060</name>
</gene>
<evidence type="ECO:0000313" key="5">
    <source>
        <dbReference type="EMBL" id="BBO66276.1"/>
    </source>
</evidence>
<feature type="chain" id="PRO_5024455769" evidence="4">
    <location>
        <begin position="27"/>
        <end position="346"/>
    </location>
</feature>
<dbReference type="InterPro" id="IPR038404">
    <property type="entry name" value="TRAP_DctP_sf"/>
</dbReference>
<comment type="similarity">
    <text evidence="1">Belongs to the bacterial solute-binding protein 7 family.</text>
</comment>
<dbReference type="Pfam" id="PF03480">
    <property type="entry name" value="DctP"/>
    <property type="match status" value="1"/>
</dbReference>
<dbReference type="KEGG" id="dalk:DSCA_02060"/>
<dbReference type="Gene3D" id="3.40.190.170">
    <property type="entry name" value="Bacterial extracellular solute-binding protein, family 7"/>
    <property type="match status" value="1"/>
</dbReference>
<keyword evidence="6" id="KW-1185">Reference proteome</keyword>
<dbReference type="NCBIfam" id="NF037995">
    <property type="entry name" value="TRAP_S1"/>
    <property type="match status" value="1"/>
</dbReference>
<keyword evidence="2" id="KW-0813">Transport</keyword>
<dbReference type="RefSeq" id="WP_155314681.1">
    <property type="nucleotide sequence ID" value="NZ_AP021874.1"/>
</dbReference>
<dbReference type="PANTHER" id="PTHR33376:SF7">
    <property type="entry name" value="C4-DICARBOXYLATE-BINDING PROTEIN DCTB"/>
    <property type="match status" value="1"/>
</dbReference>
<feature type="signal peptide" evidence="4">
    <location>
        <begin position="1"/>
        <end position="26"/>
    </location>
</feature>
<sequence length="346" mass="38417">MKTFHLALSAILVTGLLLTGFSPATAADTFKWRADAILNEKTGEVKNFQWFCDQVKARSGGRLEIQLFPGGSLGIPPTGLYRALKSGVVHMAMGMSEFQAGDAPSLSLDSRFYLWRDRSQRWAIHNLLAPARQEIFNNSWGIELLGGYPLYNTNDGIVTNIDGSGWEDFAGKKIRVSAPDSKRVFELRGASAVFMPMGELYQALKTGVIDGVDTSPRTVVGRSLYEVAKYYYPVGYPGTVLWTCEILVSKKHWDKLPADLQQIVRETALDASRKGACEATDPRTEEAYLAKMREKGMTIRYFSDADMKRSQQAALTAYKEFVAGSENPNVKKMAEIIAPYLPDETN</sequence>
<name>A0A5K7YBI8_9BACT</name>
<accession>A0A5K7YBI8</accession>
<evidence type="ECO:0000256" key="2">
    <source>
        <dbReference type="ARBA" id="ARBA00022448"/>
    </source>
</evidence>
<keyword evidence="3 4" id="KW-0732">Signal</keyword>
<evidence type="ECO:0000256" key="3">
    <source>
        <dbReference type="ARBA" id="ARBA00022729"/>
    </source>
</evidence>
<organism evidence="5 6">
    <name type="scientific">Desulfosarcina alkanivorans</name>
    <dbReference type="NCBI Taxonomy" id="571177"/>
    <lineage>
        <taxon>Bacteria</taxon>
        <taxon>Pseudomonadati</taxon>
        <taxon>Thermodesulfobacteriota</taxon>
        <taxon>Desulfobacteria</taxon>
        <taxon>Desulfobacterales</taxon>
        <taxon>Desulfosarcinaceae</taxon>
        <taxon>Desulfosarcina</taxon>
    </lineage>
</organism>
<dbReference type="Proteomes" id="UP000427906">
    <property type="component" value="Chromosome"/>
</dbReference>